<dbReference type="AlphaFoldDB" id="A0A1G6WUS6"/>
<feature type="domain" description="Thiopeptide-type bacteriocin biosynthesis" evidence="2">
    <location>
        <begin position="787"/>
        <end position="1046"/>
    </location>
</feature>
<evidence type="ECO:0000259" key="1">
    <source>
        <dbReference type="Pfam" id="PF04738"/>
    </source>
</evidence>
<dbReference type="EMBL" id="FNAD01000006">
    <property type="protein sequence ID" value="SDD68947.1"/>
    <property type="molecule type" value="Genomic_DNA"/>
</dbReference>
<keyword evidence="4" id="KW-1185">Reference proteome</keyword>
<dbReference type="InterPro" id="IPR023809">
    <property type="entry name" value="Thiopep_bacteriocin_synth_dom"/>
</dbReference>
<sequence length="1062" mass="115793">MDAAAEPARRIAYTAGEFFMLRAPLLPVDVFTRLTTDAPGVRPDSLEERRAAGRERLWELVDRPRVAHALHVASADLTERLRRLDGPPAGRAADRTFATLLRYLTRMSTRSTPFGLCAAVAMGRFAPATTAALRADPMLRARTRADYGWIADVAARIGSDPALREDLPVRANELRHHTSGLVILQHVDGGSVRRVALQATAPVATALHLADGRITFAGLVSELERRYPGAGRDRVRALLTRMWEQHVLIADLSAPMSPAPPELDLAERLAGVRAPVVAGLRRSRELADAVDAAGGRASPSLLDRYTEHQRRMSPDSGRAVYQTDTALATTGTALSDRIATAAADAGALIMRLNCMSPRLPHIAEYHSTFVERYGLGAEIALLDVLSPERGLGPPNGYASPPRAVPLPTQPATTHLRRDRAVVDLVATAVHHRVREVELTDADLEALTVWPDDTVRTGRMATLDVYAKIAAPSREAIDEGRFRLVLAPGSFQGLQSFGRFADLFDEDALAAVRAFARAEEAPHPDVVFAELNTAPWLARQGNLIARPVVREWEVCVNAAPVLPADRRIALPDILVGATGSEFYLRSRRNGKRLVVTRSHAVTNVQAPNAVRALLELSADMFAIPSPFNWGPMSQAPFLPRLVRGNIVLSPAYWTVDASTFGDAPTGDPDRGYDLVQRWRRDWEVPRHVYLTAADHRLLLDLEHPMCVDELLREVRKGASRASASVFLYEMLPDFSELWLRDEHGRGYQSEVVVPLLPASAGVDHTHAPSASPGTAAAVARHFPPGGEWAFVKLYTAVAQQDDVLTGPLQALLADLHEHDLIDGWFFVRYADPQPHLRLRFHAADTDAAPTLLSKCAAWAADQVRAGWASDVALAGYARELERYGGPDAIAAMERVFQAGSETTVRLLAAEAEHGLDQDMVCVSALHALCRSWGSDPLVLAAEKPGRSVSESVRRRFRALRPLLCELLAPGQPGSAPAAPRYAAVLDPVFARQHDALAEAGALARKLARDARLSCTEGALVESLLHMQANRLTGIDRDRERECRELWALAARAIANRPAGRPAT</sequence>
<gene>
    <name evidence="3" type="ORF">SAMN05216270_106194</name>
</gene>
<organism evidence="3 4">
    <name type="scientific">Glycomyces harbinensis</name>
    <dbReference type="NCBI Taxonomy" id="58114"/>
    <lineage>
        <taxon>Bacteria</taxon>
        <taxon>Bacillati</taxon>
        <taxon>Actinomycetota</taxon>
        <taxon>Actinomycetes</taxon>
        <taxon>Glycomycetales</taxon>
        <taxon>Glycomycetaceae</taxon>
        <taxon>Glycomyces</taxon>
    </lineage>
</organism>
<evidence type="ECO:0000313" key="4">
    <source>
        <dbReference type="Proteomes" id="UP000198949"/>
    </source>
</evidence>
<dbReference type="InterPro" id="IPR006827">
    <property type="entry name" value="Lant_deHydtase_N"/>
</dbReference>
<dbReference type="Proteomes" id="UP000198949">
    <property type="component" value="Unassembled WGS sequence"/>
</dbReference>
<dbReference type="Pfam" id="PF14028">
    <property type="entry name" value="Lant_dehydr_C"/>
    <property type="match status" value="1"/>
</dbReference>
<evidence type="ECO:0000259" key="2">
    <source>
        <dbReference type="Pfam" id="PF14028"/>
    </source>
</evidence>
<protein>
    <submittedName>
        <fullName evidence="3">Thiopeptide-type bacteriocin biosynthesis domain-containing protein</fullName>
    </submittedName>
</protein>
<dbReference type="Pfam" id="PF04738">
    <property type="entry name" value="Lant_dehydr_N"/>
    <property type="match status" value="1"/>
</dbReference>
<name>A0A1G6WUS6_9ACTN</name>
<proteinExistence type="predicted"/>
<reference evidence="4" key="1">
    <citation type="submission" date="2016-10" db="EMBL/GenBank/DDBJ databases">
        <authorList>
            <person name="Varghese N."/>
            <person name="Submissions S."/>
        </authorList>
    </citation>
    <scope>NUCLEOTIDE SEQUENCE [LARGE SCALE GENOMIC DNA]</scope>
    <source>
        <strain evidence="4">CGMCC 4.3516</strain>
    </source>
</reference>
<dbReference type="RefSeq" id="WP_177154900.1">
    <property type="nucleotide sequence ID" value="NZ_FNAD01000006.1"/>
</dbReference>
<dbReference type="NCBIfam" id="TIGR03891">
    <property type="entry name" value="thiopep_ocin"/>
    <property type="match status" value="1"/>
</dbReference>
<feature type="domain" description="Lantibiotic dehydratase N-terminal" evidence="1">
    <location>
        <begin position="63"/>
        <end position="709"/>
    </location>
</feature>
<evidence type="ECO:0000313" key="3">
    <source>
        <dbReference type="EMBL" id="SDD68947.1"/>
    </source>
</evidence>
<accession>A0A1G6WUS6</accession>
<dbReference type="STRING" id="58114.SAMN05216270_106194"/>